<dbReference type="InterPro" id="IPR050763">
    <property type="entry name" value="ABC_transporter_ATP-binding"/>
</dbReference>
<dbReference type="EMBL" id="QFOT01000122">
    <property type="protein sequence ID" value="PZP54621.1"/>
    <property type="molecule type" value="Genomic_DNA"/>
</dbReference>
<dbReference type="GO" id="GO:0005524">
    <property type="term" value="F:ATP binding"/>
    <property type="evidence" value="ECO:0007669"/>
    <property type="project" value="UniProtKB-KW"/>
</dbReference>
<protein>
    <submittedName>
        <fullName evidence="5">Multidrug ABC transporter ATP-binding protein</fullName>
    </submittedName>
</protein>
<dbReference type="InterPro" id="IPR027417">
    <property type="entry name" value="P-loop_NTPase"/>
</dbReference>
<dbReference type="PROSITE" id="PS00211">
    <property type="entry name" value="ABC_TRANSPORTER_1"/>
    <property type="match status" value="1"/>
</dbReference>
<dbReference type="InterPro" id="IPR003593">
    <property type="entry name" value="AAA+_ATPase"/>
</dbReference>
<dbReference type="PANTHER" id="PTHR42711:SF15">
    <property type="entry name" value="ABC-TYPE MULTIDRUG TRANSPORT SYSTEM, ATPASE COMPONENT"/>
    <property type="match status" value="1"/>
</dbReference>
<name>A0A2W5FF38_9BACT</name>
<keyword evidence="1" id="KW-0813">Transport</keyword>
<keyword evidence="2" id="KW-0547">Nucleotide-binding</keyword>
<dbReference type="Pfam" id="PF00005">
    <property type="entry name" value="ABC_tran"/>
    <property type="match status" value="1"/>
</dbReference>
<evidence type="ECO:0000256" key="3">
    <source>
        <dbReference type="ARBA" id="ARBA00022840"/>
    </source>
</evidence>
<feature type="domain" description="ABC transporter" evidence="4">
    <location>
        <begin position="4"/>
        <end position="238"/>
    </location>
</feature>
<dbReference type="AlphaFoldDB" id="A0A2W5FF38"/>
<dbReference type="Proteomes" id="UP000249739">
    <property type="component" value="Unassembled WGS sequence"/>
</dbReference>
<dbReference type="InterPro" id="IPR017871">
    <property type="entry name" value="ABC_transporter-like_CS"/>
</dbReference>
<sequence>MNAIEIKDVGKKYEARGKSPEKIALENISLNIPKGSIFGLLGPNGAGKSTLINIMAGMVLKSSGSVKIWGSDLDKDPRQVKSNIGIVPQEINYDPFFTPWRLLDLQAGMYGVPKAERRTDELLTMMGLADKANAYTRSLSGGMRRRLMIAKAMVHTPPILVLDEPTAGVDLELRTQLWENVKVLNKRGVTVLLTTHYLEEAEELCDRIAIIHKGRIVADEAKETLLARIDSKEVRFRLDREIGALPESVLQYAPVQEGQRSLMFRYAPKDRSVGEIIAALQGAGYGISDLSTDERNLEDVFLQMTR</sequence>
<evidence type="ECO:0000256" key="1">
    <source>
        <dbReference type="ARBA" id="ARBA00022448"/>
    </source>
</evidence>
<evidence type="ECO:0000313" key="6">
    <source>
        <dbReference type="Proteomes" id="UP000249739"/>
    </source>
</evidence>
<reference evidence="5 6" key="1">
    <citation type="submission" date="2017-08" db="EMBL/GenBank/DDBJ databases">
        <title>Infants hospitalized years apart are colonized by the same room-sourced microbial strains.</title>
        <authorList>
            <person name="Brooks B."/>
            <person name="Olm M.R."/>
            <person name="Firek B.A."/>
            <person name="Baker R."/>
            <person name="Thomas B.C."/>
            <person name="Morowitz M.J."/>
            <person name="Banfield J.F."/>
        </authorList>
    </citation>
    <scope>NUCLEOTIDE SEQUENCE [LARGE SCALE GENOMIC DNA]</scope>
    <source>
        <strain evidence="5">S2_006_000_R2_64</strain>
    </source>
</reference>
<dbReference type="SMART" id="SM00382">
    <property type="entry name" value="AAA"/>
    <property type="match status" value="1"/>
</dbReference>
<evidence type="ECO:0000256" key="2">
    <source>
        <dbReference type="ARBA" id="ARBA00022741"/>
    </source>
</evidence>
<accession>A0A2W5FF38</accession>
<dbReference type="SUPFAM" id="SSF52540">
    <property type="entry name" value="P-loop containing nucleoside triphosphate hydrolases"/>
    <property type="match status" value="1"/>
</dbReference>
<keyword evidence="3 5" id="KW-0067">ATP-binding</keyword>
<dbReference type="Gene3D" id="3.40.50.300">
    <property type="entry name" value="P-loop containing nucleotide triphosphate hydrolases"/>
    <property type="match status" value="1"/>
</dbReference>
<proteinExistence type="predicted"/>
<gene>
    <name evidence="5" type="ORF">DI586_09340</name>
</gene>
<dbReference type="PROSITE" id="PS50893">
    <property type="entry name" value="ABC_TRANSPORTER_2"/>
    <property type="match status" value="1"/>
</dbReference>
<evidence type="ECO:0000313" key="5">
    <source>
        <dbReference type="EMBL" id="PZP54621.1"/>
    </source>
</evidence>
<organism evidence="5 6">
    <name type="scientific">Micavibrio aeruginosavorus</name>
    <dbReference type="NCBI Taxonomy" id="349221"/>
    <lineage>
        <taxon>Bacteria</taxon>
        <taxon>Pseudomonadati</taxon>
        <taxon>Bdellovibrionota</taxon>
        <taxon>Bdellovibrionia</taxon>
        <taxon>Bdellovibrionales</taxon>
        <taxon>Pseudobdellovibrionaceae</taxon>
        <taxon>Micavibrio</taxon>
    </lineage>
</organism>
<dbReference type="PANTHER" id="PTHR42711">
    <property type="entry name" value="ABC TRANSPORTER ATP-BINDING PROTEIN"/>
    <property type="match status" value="1"/>
</dbReference>
<evidence type="ECO:0000259" key="4">
    <source>
        <dbReference type="PROSITE" id="PS50893"/>
    </source>
</evidence>
<dbReference type="GO" id="GO:0016887">
    <property type="term" value="F:ATP hydrolysis activity"/>
    <property type="evidence" value="ECO:0007669"/>
    <property type="project" value="InterPro"/>
</dbReference>
<dbReference type="InterPro" id="IPR003439">
    <property type="entry name" value="ABC_transporter-like_ATP-bd"/>
</dbReference>
<comment type="caution">
    <text evidence="5">The sequence shown here is derived from an EMBL/GenBank/DDBJ whole genome shotgun (WGS) entry which is preliminary data.</text>
</comment>